<dbReference type="GO" id="GO:0005743">
    <property type="term" value="C:mitochondrial inner membrane"/>
    <property type="evidence" value="ECO:0007669"/>
    <property type="project" value="UniProtKB-SubCell"/>
</dbReference>
<evidence type="ECO:0000256" key="9">
    <source>
        <dbReference type="RuleBase" id="RU003945"/>
    </source>
</evidence>
<evidence type="ECO:0000256" key="2">
    <source>
        <dbReference type="ARBA" id="ARBA00009877"/>
    </source>
</evidence>
<dbReference type="Pfam" id="PF02096">
    <property type="entry name" value="60KD_IMP"/>
    <property type="match status" value="1"/>
</dbReference>
<feature type="transmembrane region" description="Helical" evidence="11">
    <location>
        <begin position="298"/>
        <end position="316"/>
    </location>
</feature>
<evidence type="ECO:0000256" key="10">
    <source>
        <dbReference type="SAM" id="MobiDB-lite"/>
    </source>
</evidence>
<organism evidence="13 14">
    <name type="scientific">Pogona vitticeps</name>
    <name type="common">central bearded dragon</name>
    <dbReference type="NCBI Taxonomy" id="103695"/>
    <lineage>
        <taxon>Eukaryota</taxon>
        <taxon>Metazoa</taxon>
        <taxon>Chordata</taxon>
        <taxon>Craniata</taxon>
        <taxon>Vertebrata</taxon>
        <taxon>Euteleostomi</taxon>
        <taxon>Lepidosauria</taxon>
        <taxon>Squamata</taxon>
        <taxon>Bifurcata</taxon>
        <taxon>Unidentata</taxon>
        <taxon>Episquamata</taxon>
        <taxon>Toxicofera</taxon>
        <taxon>Iguania</taxon>
        <taxon>Acrodonta</taxon>
        <taxon>Agamidae</taxon>
        <taxon>Amphibolurinae</taxon>
        <taxon>Pogona</taxon>
    </lineage>
</organism>
<reference evidence="14" key="1">
    <citation type="submission" date="2025-08" db="UniProtKB">
        <authorList>
            <consortium name="RefSeq"/>
        </authorList>
    </citation>
    <scope>IDENTIFICATION</scope>
</reference>
<feature type="transmembrane region" description="Helical" evidence="11">
    <location>
        <begin position="175"/>
        <end position="197"/>
    </location>
</feature>
<dbReference type="AlphaFoldDB" id="A0A6J0V4C6"/>
<dbReference type="InParanoid" id="A0A6J0V4C6"/>
<evidence type="ECO:0000256" key="4">
    <source>
        <dbReference type="ARBA" id="ARBA00022792"/>
    </source>
</evidence>
<dbReference type="CTD" id="5018"/>
<keyword evidence="5" id="KW-0809">Transit peptide</keyword>
<protein>
    <submittedName>
        <fullName evidence="14">Mitochondrial inner membrane protein OXA1L</fullName>
    </submittedName>
</protein>
<evidence type="ECO:0000256" key="7">
    <source>
        <dbReference type="ARBA" id="ARBA00023128"/>
    </source>
</evidence>
<evidence type="ECO:0000259" key="12">
    <source>
        <dbReference type="Pfam" id="PF02096"/>
    </source>
</evidence>
<keyword evidence="3 9" id="KW-0812">Transmembrane</keyword>
<sequence length="465" mass="52173">MVAADTSRLRGTSARMLDAPPDQHVVCSRADAFGAGLFGGPRMMAALVVGGCAWNRVGVTAAKPLLRNFVRKSHKTFDPLTWRRAKPPFLLRLDPPNGCRLPLFRPAIRYQSTAAVAGMQVAQPPTPPPIENLLSTEDLGQAVQELSFAEMGMNCTTPVGLIQNLLEVLHVNVGLPWWGAIITGTVVARCLVFPLIVKGQQEAAKLNKHMPQINQLTARMNEAKRSTNKFEYAKAYSDLMVYQKTHNINPLRGFMVPLVQMPIFISFYFALRKMAELPVPSLQTGGFWWITDLTAADPYYILPLTVTATMWVVLELGAESGVSNPNMQTMKMFFRVIPLVILPVTMSFPTAIFLYWVTSNLFSLVQLAVLRVPAIRTRLRIERPPQQNTGPQEPQESFISSIKKGWTNIQLAHQLDERNRRIKEQLEMAARGPLRQTFRHNPLEQQPRPAPKPPQKKRPWEDTLG</sequence>
<dbReference type="PANTHER" id="PTHR12428:SF66">
    <property type="entry name" value="MITOCHONDRIAL INNER MEMBRANE PROTEIN OXA1L"/>
    <property type="match status" value="1"/>
</dbReference>
<dbReference type="RefSeq" id="XP_020665414.2">
    <property type="nucleotide sequence ID" value="XM_020809755.2"/>
</dbReference>
<keyword evidence="13" id="KW-1185">Reference proteome</keyword>
<keyword evidence="8 11" id="KW-0472">Membrane</keyword>
<proteinExistence type="inferred from homology"/>
<comment type="subcellular location">
    <subcellularLocation>
        <location evidence="9">Membrane</location>
        <topology evidence="9">Multi-pass membrane protein</topology>
    </subcellularLocation>
    <subcellularLocation>
        <location evidence="1">Mitochondrion inner membrane</location>
        <topology evidence="1">Multi-pass membrane protein</topology>
    </subcellularLocation>
</comment>
<feature type="region of interest" description="Disordered" evidence="10">
    <location>
        <begin position="430"/>
        <end position="465"/>
    </location>
</feature>
<dbReference type="GO" id="GO:0032979">
    <property type="term" value="P:protein insertion into mitochondrial inner membrane from matrix"/>
    <property type="evidence" value="ECO:0007669"/>
    <property type="project" value="TreeGrafter"/>
</dbReference>
<evidence type="ECO:0000256" key="11">
    <source>
        <dbReference type="SAM" id="Phobius"/>
    </source>
</evidence>
<feature type="transmembrane region" description="Helical" evidence="11">
    <location>
        <begin position="253"/>
        <end position="271"/>
    </location>
</feature>
<dbReference type="KEGG" id="pvt:110087829"/>
<dbReference type="CDD" id="cd20069">
    <property type="entry name" value="5TM_Oxa1-like"/>
    <property type="match status" value="1"/>
</dbReference>
<dbReference type="GO" id="GO:0032977">
    <property type="term" value="F:membrane insertase activity"/>
    <property type="evidence" value="ECO:0007669"/>
    <property type="project" value="InterPro"/>
</dbReference>
<evidence type="ECO:0000256" key="5">
    <source>
        <dbReference type="ARBA" id="ARBA00022946"/>
    </source>
</evidence>
<evidence type="ECO:0000256" key="1">
    <source>
        <dbReference type="ARBA" id="ARBA00004448"/>
    </source>
</evidence>
<name>A0A6J0V4C6_9SAUR</name>
<dbReference type="OrthoDB" id="2148490at2759"/>
<dbReference type="Proteomes" id="UP001652642">
    <property type="component" value="Chromosome 6"/>
</dbReference>
<comment type="similarity">
    <text evidence="2 9">Belongs to the OXA1/ALB3/YidC family.</text>
</comment>
<evidence type="ECO:0000256" key="8">
    <source>
        <dbReference type="ARBA" id="ARBA00023136"/>
    </source>
</evidence>
<keyword evidence="4" id="KW-0999">Mitochondrion inner membrane</keyword>
<dbReference type="GeneID" id="110087829"/>
<keyword evidence="6 11" id="KW-1133">Transmembrane helix</keyword>
<keyword evidence="7" id="KW-0496">Mitochondrion</keyword>
<accession>A0A6J0V4C6</accession>
<dbReference type="PANTHER" id="PTHR12428">
    <property type="entry name" value="OXA1"/>
    <property type="match status" value="1"/>
</dbReference>
<dbReference type="NCBIfam" id="TIGR03592">
    <property type="entry name" value="yidC_oxa1_cterm"/>
    <property type="match status" value="1"/>
</dbReference>
<dbReference type="InterPro" id="IPR028055">
    <property type="entry name" value="YidC/Oxa/ALB_C"/>
</dbReference>
<evidence type="ECO:0000313" key="14">
    <source>
        <dbReference type="RefSeq" id="XP_020665414.2"/>
    </source>
</evidence>
<gene>
    <name evidence="14" type="primary">OXA1L</name>
</gene>
<feature type="domain" description="Membrane insertase YidC/Oxa/ALB C-terminal" evidence="12">
    <location>
        <begin position="177"/>
        <end position="370"/>
    </location>
</feature>
<dbReference type="InterPro" id="IPR001708">
    <property type="entry name" value="YidC/ALB3/OXA1/COX18"/>
</dbReference>
<evidence type="ECO:0000256" key="3">
    <source>
        <dbReference type="ARBA" id="ARBA00022692"/>
    </source>
</evidence>
<evidence type="ECO:0000313" key="13">
    <source>
        <dbReference type="Proteomes" id="UP001652642"/>
    </source>
</evidence>
<feature type="transmembrane region" description="Helical" evidence="11">
    <location>
        <begin position="336"/>
        <end position="357"/>
    </location>
</feature>
<evidence type="ECO:0000256" key="6">
    <source>
        <dbReference type="ARBA" id="ARBA00022989"/>
    </source>
</evidence>